<name>A0A6B0TXD4_IXORI</name>
<protein>
    <submittedName>
        <fullName evidence="2">Putative secreted protein</fullName>
    </submittedName>
</protein>
<evidence type="ECO:0000256" key="1">
    <source>
        <dbReference type="SAM" id="MobiDB-lite"/>
    </source>
</evidence>
<evidence type="ECO:0000313" key="2">
    <source>
        <dbReference type="EMBL" id="MXU84712.1"/>
    </source>
</evidence>
<proteinExistence type="predicted"/>
<reference evidence="2" key="1">
    <citation type="submission" date="2019-12" db="EMBL/GenBank/DDBJ databases">
        <title>An insight into the sialome of adult female Ixodes ricinus ticks feeding for 6 days.</title>
        <authorList>
            <person name="Perner J."/>
            <person name="Ribeiro J.M.C."/>
        </authorList>
    </citation>
    <scope>NUCLEOTIDE SEQUENCE</scope>
    <source>
        <strain evidence="2">Semi-engorged</strain>
        <tissue evidence="2">Salivary glands</tissue>
    </source>
</reference>
<feature type="region of interest" description="Disordered" evidence="1">
    <location>
        <begin position="62"/>
        <end position="82"/>
    </location>
</feature>
<dbReference type="AlphaFoldDB" id="A0A6B0TXD4"/>
<feature type="compositionally biased region" description="Basic residues" evidence="1">
    <location>
        <begin position="73"/>
        <end position="82"/>
    </location>
</feature>
<accession>A0A6B0TXD4</accession>
<dbReference type="EMBL" id="GIFC01002629">
    <property type="protein sequence ID" value="MXU84712.1"/>
    <property type="molecule type" value="Transcribed_RNA"/>
</dbReference>
<sequence length="82" mass="8847">MDPSSQATRSHTGLLCQTWFAWAPSPCLASRGRAGLVAPLTWAPQARVLLLGDPLIVALGRRSTPAGQVGQPPRHRRFSLPH</sequence>
<organism evidence="2">
    <name type="scientific">Ixodes ricinus</name>
    <name type="common">Common tick</name>
    <name type="synonym">Acarus ricinus</name>
    <dbReference type="NCBI Taxonomy" id="34613"/>
    <lineage>
        <taxon>Eukaryota</taxon>
        <taxon>Metazoa</taxon>
        <taxon>Ecdysozoa</taxon>
        <taxon>Arthropoda</taxon>
        <taxon>Chelicerata</taxon>
        <taxon>Arachnida</taxon>
        <taxon>Acari</taxon>
        <taxon>Parasitiformes</taxon>
        <taxon>Ixodida</taxon>
        <taxon>Ixodoidea</taxon>
        <taxon>Ixodidae</taxon>
        <taxon>Ixodinae</taxon>
        <taxon>Ixodes</taxon>
    </lineage>
</organism>